<evidence type="ECO:0000313" key="4">
    <source>
        <dbReference type="EMBL" id="CAL6095569.1"/>
    </source>
</evidence>
<sequence>MYKYAFKIRNSQYHKSQLTCQSIICIASAICFISVTILYVSQGSNREYRCMQYLSQCDNTCQSALSSHYNPYLAVLSTNFLQSIPQEFKLQKLDTHTYSLCKDLNLSQMKTQQVQLSAVADMNLTYVLAPSQDQVVKYEFSEPSTVMFNDKSVSTSYNADSKFYEVEFHSTGSTNVTIRKMSSLKQITQPDYDTSQCAEYDDAKLKNYPFLVVKQNINTGFELFTFSFIAIDVVYNGVNITCIVLLVVSFIGLLETFSYIIYAFYKFEKKQANKSELIAFVNQKRLDLVV</sequence>
<reference evidence="2" key="1">
    <citation type="submission" date="2023-06" db="EMBL/GenBank/DDBJ databases">
        <authorList>
            <person name="Kurt Z."/>
        </authorList>
    </citation>
    <scope>NUCLEOTIDE SEQUENCE</scope>
</reference>
<evidence type="ECO:0000313" key="3">
    <source>
        <dbReference type="EMBL" id="CAL6036566.1"/>
    </source>
</evidence>
<protein>
    <submittedName>
        <fullName evidence="3">Hypothetical_protein</fullName>
    </submittedName>
</protein>
<dbReference type="EMBL" id="CAXDID020000134">
    <property type="protein sequence ID" value="CAL6036566.1"/>
    <property type="molecule type" value="Genomic_DNA"/>
</dbReference>
<dbReference type="EMBL" id="CATOUU010000027">
    <property type="protein sequence ID" value="CAI9913593.1"/>
    <property type="molecule type" value="Genomic_DNA"/>
</dbReference>
<dbReference type="AlphaFoldDB" id="A0AA86N6C6"/>
<accession>A0AA86N6C6</accession>
<evidence type="ECO:0000256" key="1">
    <source>
        <dbReference type="SAM" id="Phobius"/>
    </source>
</evidence>
<gene>
    <name evidence="2" type="ORF">HINF_LOCUS1238</name>
    <name evidence="3" type="ORF">HINF_LOCUS36471</name>
    <name evidence="4" type="ORF">HINF_LOCUS68011</name>
</gene>
<organism evidence="2">
    <name type="scientific">Hexamita inflata</name>
    <dbReference type="NCBI Taxonomy" id="28002"/>
    <lineage>
        <taxon>Eukaryota</taxon>
        <taxon>Metamonada</taxon>
        <taxon>Diplomonadida</taxon>
        <taxon>Hexamitidae</taxon>
        <taxon>Hexamitinae</taxon>
        <taxon>Hexamita</taxon>
    </lineage>
</organism>
<evidence type="ECO:0000313" key="2">
    <source>
        <dbReference type="EMBL" id="CAI9913593.1"/>
    </source>
</evidence>
<dbReference type="Proteomes" id="UP001642409">
    <property type="component" value="Unassembled WGS sequence"/>
</dbReference>
<keyword evidence="1" id="KW-1133">Transmembrane helix</keyword>
<evidence type="ECO:0000313" key="5">
    <source>
        <dbReference type="Proteomes" id="UP001642409"/>
    </source>
</evidence>
<feature type="transmembrane region" description="Helical" evidence="1">
    <location>
        <begin position="20"/>
        <end position="40"/>
    </location>
</feature>
<keyword evidence="5" id="KW-1185">Reference proteome</keyword>
<reference evidence="3 5" key="2">
    <citation type="submission" date="2024-07" db="EMBL/GenBank/DDBJ databases">
        <authorList>
            <person name="Akdeniz Z."/>
        </authorList>
    </citation>
    <scope>NUCLEOTIDE SEQUENCE [LARGE SCALE GENOMIC DNA]</scope>
</reference>
<name>A0AA86N6C6_9EUKA</name>
<keyword evidence="1" id="KW-0812">Transmembrane</keyword>
<keyword evidence="1" id="KW-0472">Membrane</keyword>
<proteinExistence type="predicted"/>
<dbReference type="EMBL" id="CAXDID020000477">
    <property type="protein sequence ID" value="CAL6095569.1"/>
    <property type="molecule type" value="Genomic_DNA"/>
</dbReference>
<feature type="transmembrane region" description="Helical" evidence="1">
    <location>
        <begin position="243"/>
        <end position="265"/>
    </location>
</feature>
<comment type="caution">
    <text evidence="2">The sequence shown here is derived from an EMBL/GenBank/DDBJ whole genome shotgun (WGS) entry which is preliminary data.</text>
</comment>